<organism evidence="3 4">
    <name type="scientific">Streptomyces chengmaiensis</name>
    <dbReference type="NCBI Taxonomy" id="3040919"/>
    <lineage>
        <taxon>Bacteria</taxon>
        <taxon>Bacillati</taxon>
        <taxon>Actinomycetota</taxon>
        <taxon>Actinomycetes</taxon>
        <taxon>Kitasatosporales</taxon>
        <taxon>Streptomycetaceae</taxon>
        <taxon>Streptomyces</taxon>
    </lineage>
</organism>
<protein>
    <recommendedName>
        <fullName evidence="5">Secreted protein</fullName>
    </recommendedName>
</protein>
<evidence type="ECO:0000256" key="2">
    <source>
        <dbReference type="SAM" id="SignalP"/>
    </source>
</evidence>
<accession>A0ABT6HQ89</accession>
<keyword evidence="2" id="KW-0732">Signal</keyword>
<evidence type="ECO:0000313" key="3">
    <source>
        <dbReference type="EMBL" id="MDH2390408.1"/>
    </source>
</evidence>
<feature type="region of interest" description="Disordered" evidence="1">
    <location>
        <begin position="25"/>
        <end position="51"/>
    </location>
</feature>
<feature type="chain" id="PRO_5047020181" description="Secreted protein" evidence="2">
    <location>
        <begin position="26"/>
        <end position="134"/>
    </location>
</feature>
<proteinExistence type="predicted"/>
<reference evidence="3 4" key="1">
    <citation type="submission" date="2023-04" db="EMBL/GenBank/DDBJ databases">
        <title>Streptomyces chengmaiensis sp. nov. isolated from the stem of mangrove plant in Hainan.</title>
        <authorList>
            <person name="Huang X."/>
            <person name="Zhou S."/>
            <person name="Chu X."/>
            <person name="Xie Y."/>
            <person name="Lin Y."/>
        </authorList>
    </citation>
    <scope>NUCLEOTIDE SEQUENCE [LARGE SCALE GENOMIC DNA]</scope>
    <source>
        <strain evidence="3 4">HNM0663</strain>
    </source>
</reference>
<evidence type="ECO:0000313" key="4">
    <source>
        <dbReference type="Proteomes" id="UP001223144"/>
    </source>
</evidence>
<feature type="signal peptide" evidence="2">
    <location>
        <begin position="1"/>
        <end position="25"/>
    </location>
</feature>
<comment type="caution">
    <text evidence="3">The sequence shown here is derived from an EMBL/GenBank/DDBJ whole genome shotgun (WGS) entry which is preliminary data.</text>
</comment>
<sequence>MRTTWRSASILATVTVLLWATPTVSQPHRRTSQPTAQPTSRAAEAQPTAPRPVYQAECRLAVEGSRATAYCHNPYPQADLVRLHIECDRWWDIDVDTAPVELGAAGYAQLTSRCWKEIHSAWVSHQPTESRAGT</sequence>
<dbReference type="Proteomes" id="UP001223144">
    <property type="component" value="Unassembled WGS sequence"/>
</dbReference>
<evidence type="ECO:0008006" key="5">
    <source>
        <dbReference type="Google" id="ProtNLM"/>
    </source>
</evidence>
<keyword evidence="4" id="KW-1185">Reference proteome</keyword>
<name>A0ABT6HQ89_9ACTN</name>
<gene>
    <name evidence="3" type="ORF">QCN29_16710</name>
</gene>
<feature type="compositionally biased region" description="Polar residues" evidence="1">
    <location>
        <begin position="25"/>
        <end position="40"/>
    </location>
</feature>
<dbReference type="RefSeq" id="WP_279928906.1">
    <property type="nucleotide sequence ID" value="NZ_JARWBG010000017.1"/>
</dbReference>
<evidence type="ECO:0000256" key="1">
    <source>
        <dbReference type="SAM" id="MobiDB-lite"/>
    </source>
</evidence>
<dbReference type="EMBL" id="JARWBG010000017">
    <property type="protein sequence ID" value="MDH2390408.1"/>
    <property type="molecule type" value="Genomic_DNA"/>
</dbReference>